<keyword evidence="1" id="KW-0812">Transmembrane</keyword>
<dbReference type="EMBL" id="JACEFB010000002">
    <property type="protein sequence ID" value="MBA2225298.1"/>
    <property type="molecule type" value="Genomic_DNA"/>
</dbReference>
<sequence>MIPNCLHLSGRASFLITVTLVPILLLTGLQMPPLDAAPEPKSPAEMETLALQARQNLKTLYVKLHFSRHDPDRNFRQSGTRAIWVSGDKLRNDVVYDLGPFPPGKRMVGCHHCEKKNHSLYWREADTPIRATLDEVTVPPGQKYPSDPRNIIDPRLLGYVNAPSTALYPHQFSLDLHLGKHPRLRRESVQMEATQWNGMRCYLLRSILAEGAEQKVWIAPDHGYNIVRITWTDQSQIEETESELQAVGPNNLWFPKQVKHQVRSAKDGTLTCQETVQILEVRLNEEVPPSTFTLAGCLPDGTPVRIYSGGQSIYGTLKNGQVEKEPDIHPAASRRQELLAATPPPPQPLQEPRRWDPWLVFAAVSLTLGALLVLWLWRRSTLPGRS</sequence>
<protein>
    <submittedName>
        <fullName evidence="2">Uncharacterized protein</fullName>
    </submittedName>
</protein>
<dbReference type="Proteomes" id="UP000542342">
    <property type="component" value="Unassembled WGS sequence"/>
</dbReference>
<keyword evidence="1" id="KW-1133">Transmembrane helix</keyword>
<evidence type="ECO:0000256" key="1">
    <source>
        <dbReference type="SAM" id="Phobius"/>
    </source>
</evidence>
<reference evidence="2 3" key="1">
    <citation type="submission" date="2020-07" db="EMBL/GenBank/DDBJ databases">
        <title>Thermogemmata thermophila gen. nov., sp. nov., a novel moderate thermophilic planctomycete from a Kamchatka hot spring.</title>
        <authorList>
            <person name="Elcheninov A.G."/>
            <person name="Podosokorskaya O.A."/>
            <person name="Kovaleva O.L."/>
            <person name="Novikov A."/>
            <person name="Bonch-Osmolovskaya E.A."/>
            <person name="Toshchakov S.V."/>
            <person name="Kublanov I.V."/>
        </authorList>
    </citation>
    <scope>NUCLEOTIDE SEQUENCE [LARGE SCALE GENOMIC DNA]</scope>
    <source>
        <strain evidence="2 3">2918</strain>
    </source>
</reference>
<organism evidence="2 3">
    <name type="scientific">Thermogemmata fonticola</name>
    <dbReference type="NCBI Taxonomy" id="2755323"/>
    <lineage>
        <taxon>Bacteria</taxon>
        <taxon>Pseudomonadati</taxon>
        <taxon>Planctomycetota</taxon>
        <taxon>Planctomycetia</taxon>
        <taxon>Gemmatales</taxon>
        <taxon>Gemmataceae</taxon>
        <taxon>Thermogemmata</taxon>
    </lineage>
</organism>
<dbReference type="AlphaFoldDB" id="A0A7V8VC34"/>
<keyword evidence="3" id="KW-1185">Reference proteome</keyword>
<evidence type="ECO:0000313" key="2">
    <source>
        <dbReference type="EMBL" id="MBA2225298.1"/>
    </source>
</evidence>
<gene>
    <name evidence="2" type="ORF">H0921_03875</name>
</gene>
<keyword evidence="1" id="KW-0472">Membrane</keyword>
<dbReference type="RefSeq" id="WP_194536732.1">
    <property type="nucleotide sequence ID" value="NZ_JACEFB010000002.1"/>
</dbReference>
<proteinExistence type="predicted"/>
<evidence type="ECO:0000313" key="3">
    <source>
        <dbReference type="Proteomes" id="UP000542342"/>
    </source>
</evidence>
<accession>A0A7V8VC34</accession>
<name>A0A7V8VC34_9BACT</name>
<feature type="transmembrane region" description="Helical" evidence="1">
    <location>
        <begin position="358"/>
        <end position="377"/>
    </location>
</feature>
<comment type="caution">
    <text evidence="2">The sequence shown here is derived from an EMBL/GenBank/DDBJ whole genome shotgun (WGS) entry which is preliminary data.</text>
</comment>